<dbReference type="InterPro" id="IPR002401">
    <property type="entry name" value="Cyt_P450_E_grp-I"/>
</dbReference>
<dbReference type="PANTHER" id="PTHR24287">
    <property type="entry name" value="P450, PUTATIVE (EUROFUNG)-RELATED"/>
    <property type="match status" value="1"/>
</dbReference>
<feature type="transmembrane region" description="Helical" evidence="10">
    <location>
        <begin position="6"/>
        <end position="27"/>
    </location>
</feature>
<evidence type="ECO:0000313" key="12">
    <source>
        <dbReference type="Proteomes" id="UP000243723"/>
    </source>
</evidence>
<keyword evidence="3 8" id="KW-0349">Heme</keyword>
<keyword evidence="10" id="KW-0812">Transmembrane</keyword>
<evidence type="ECO:0000256" key="10">
    <source>
        <dbReference type="SAM" id="Phobius"/>
    </source>
</evidence>
<dbReference type="PROSITE" id="PS00086">
    <property type="entry name" value="CYTOCHROME_P450"/>
    <property type="match status" value="1"/>
</dbReference>
<dbReference type="PRINTS" id="PR00385">
    <property type="entry name" value="P450"/>
</dbReference>
<comment type="similarity">
    <text evidence="2 9">Belongs to the cytochrome P450 family.</text>
</comment>
<evidence type="ECO:0000256" key="5">
    <source>
        <dbReference type="ARBA" id="ARBA00023002"/>
    </source>
</evidence>
<protein>
    <submittedName>
        <fullName evidence="11">Cytochrome P450 52A13</fullName>
    </submittedName>
</protein>
<keyword evidence="5 9" id="KW-0560">Oxidoreductase</keyword>
<dbReference type="SUPFAM" id="SSF48264">
    <property type="entry name" value="Cytochrome P450"/>
    <property type="match status" value="1"/>
</dbReference>
<organism evidence="11 12">
    <name type="scientific">Elsinoe australis</name>
    <dbReference type="NCBI Taxonomy" id="40998"/>
    <lineage>
        <taxon>Eukaryota</taxon>
        <taxon>Fungi</taxon>
        <taxon>Dikarya</taxon>
        <taxon>Ascomycota</taxon>
        <taxon>Pezizomycotina</taxon>
        <taxon>Dothideomycetes</taxon>
        <taxon>Dothideomycetidae</taxon>
        <taxon>Myriangiales</taxon>
        <taxon>Elsinoaceae</taxon>
        <taxon>Elsinoe</taxon>
    </lineage>
</organism>
<gene>
    <name evidence="11" type="ORF">B9Z65_5462</name>
</gene>
<dbReference type="InterPro" id="IPR047146">
    <property type="entry name" value="Cyt_P450_E_CYP52_fungi"/>
</dbReference>
<dbReference type="GO" id="GO:0020037">
    <property type="term" value="F:heme binding"/>
    <property type="evidence" value="ECO:0007669"/>
    <property type="project" value="InterPro"/>
</dbReference>
<name>A0A2P7ZE55_9PEZI</name>
<dbReference type="STRING" id="40998.A0A2P7ZE55"/>
<keyword evidence="6 8" id="KW-0408">Iron</keyword>
<sequence length="516" mass="58179">MAPIHLSAHLTQLFAVIAVVSLLYFVFQTIQTKRRRNAFKKEHDCQTPPFIPTRDPILGLDLMKENMNHFNNHTFLETLQKRHEKYGNTFSSLTGGRTDLITCEPENIKTFLGTNFQHFSIGSERANHGDAFLGRGIFTSDGSEWQHSRAMLRPNFASDQVRDLESLEVHVQHLIEEIPSDGSEVDLSPLFFKFTIDSATEFLFGESTNTLIPHLASLPAAEFAEKFNRSNEQLFRYLILGPLGGFASKSQYKKDAKFIHDFVDTYVKKGLTKRPDLLKTDPASSTSKPRYLFLDALVTRTTSAPRIRSELLNILLAGRDTTASLLSNLFWTLSRRPDIQRLLRAEIDTLAGRLPTFADLRDMKYLRACINESLRLHPVVPSNSRQAVVDTVLPVGGGKDGKAPVFVKKGTMVNYSVYVMHRRTDLYGADAGEFVPERWMGEKGLRPGWEYLPFNGGPRVCLGQSFALTEASYVAVRLLQAFAGMESRDAEEWRECITLTCTSLNGCKVAMREREG</sequence>
<evidence type="ECO:0000256" key="8">
    <source>
        <dbReference type="PIRSR" id="PIRSR602401-1"/>
    </source>
</evidence>
<evidence type="ECO:0000256" key="4">
    <source>
        <dbReference type="ARBA" id="ARBA00022723"/>
    </source>
</evidence>
<keyword evidence="7 9" id="KW-0503">Monooxygenase</keyword>
<accession>A0A2P7ZE55</accession>
<dbReference type="Proteomes" id="UP000243723">
    <property type="component" value="Unassembled WGS sequence"/>
</dbReference>
<dbReference type="GO" id="GO:0004497">
    <property type="term" value="F:monooxygenase activity"/>
    <property type="evidence" value="ECO:0007669"/>
    <property type="project" value="UniProtKB-KW"/>
</dbReference>
<evidence type="ECO:0000256" key="7">
    <source>
        <dbReference type="ARBA" id="ARBA00023033"/>
    </source>
</evidence>
<keyword evidence="12" id="KW-1185">Reference proteome</keyword>
<dbReference type="InterPro" id="IPR036396">
    <property type="entry name" value="Cyt_P450_sf"/>
</dbReference>
<dbReference type="EMBL" id="NHZQ01000236">
    <property type="protein sequence ID" value="PSK46494.1"/>
    <property type="molecule type" value="Genomic_DNA"/>
</dbReference>
<dbReference type="PRINTS" id="PR00463">
    <property type="entry name" value="EP450I"/>
</dbReference>
<dbReference type="GO" id="GO:0005506">
    <property type="term" value="F:iron ion binding"/>
    <property type="evidence" value="ECO:0007669"/>
    <property type="project" value="InterPro"/>
</dbReference>
<dbReference type="AlphaFoldDB" id="A0A2P7ZE55"/>
<evidence type="ECO:0000256" key="6">
    <source>
        <dbReference type="ARBA" id="ARBA00023004"/>
    </source>
</evidence>
<keyword evidence="10" id="KW-0472">Membrane</keyword>
<dbReference type="Pfam" id="PF00067">
    <property type="entry name" value="p450"/>
    <property type="match status" value="1"/>
</dbReference>
<reference evidence="11 12" key="1">
    <citation type="submission" date="2017-05" db="EMBL/GenBank/DDBJ databases">
        <title>Draft genome sequence of Elsinoe australis.</title>
        <authorList>
            <person name="Cheng Q."/>
        </authorList>
    </citation>
    <scope>NUCLEOTIDE SEQUENCE [LARGE SCALE GENOMIC DNA]</scope>
    <source>
        <strain evidence="11 12">NL1</strain>
    </source>
</reference>
<dbReference type="GO" id="GO:0016705">
    <property type="term" value="F:oxidoreductase activity, acting on paired donors, with incorporation or reduction of molecular oxygen"/>
    <property type="evidence" value="ECO:0007669"/>
    <property type="project" value="InterPro"/>
</dbReference>
<dbReference type="PANTHER" id="PTHR24287:SF1">
    <property type="entry name" value="P450, PUTATIVE (EUROFUNG)-RELATED"/>
    <property type="match status" value="1"/>
</dbReference>
<keyword evidence="4 8" id="KW-0479">Metal-binding</keyword>
<proteinExistence type="inferred from homology"/>
<dbReference type="CDD" id="cd11063">
    <property type="entry name" value="CYP52"/>
    <property type="match status" value="1"/>
</dbReference>
<dbReference type="Gene3D" id="1.10.630.10">
    <property type="entry name" value="Cytochrome P450"/>
    <property type="match status" value="1"/>
</dbReference>
<comment type="cofactor">
    <cofactor evidence="1 8">
        <name>heme</name>
        <dbReference type="ChEBI" id="CHEBI:30413"/>
    </cofactor>
</comment>
<evidence type="ECO:0000256" key="3">
    <source>
        <dbReference type="ARBA" id="ARBA00022617"/>
    </source>
</evidence>
<evidence type="ECO:0000256" key="2">
    <source>
        <dbReference type="ARBA" id="ARBA00010617"/>
    </source>
</evidence>
<dbReference type="InterPro" id="IPR001128">
    <property type="entry name" value="Cyt_P450"/>
</dbReference>
<dbReference type="InterPro" id="IPR017972">
    <property type="entry name" value="Cyt_P450_CS"/>
</dbReference>
<evidence type="ECO:0000256" key="9">
    <source>
        <dbReference type="RuleBase" id="RU000461"/>
    </source>
</evidence>
<dbReference type="OrthoDB" id="1470350at2759"/>
<evidence type="ECO:0000256" key="1">
    <source>
        <dbReference type="ARBA" id="ARBA00001971"/>
    </source>
</evidence>
<keyword evidence="10" id="KW-1133">Transmembrane helix</keyword>
<feature type="binding site" description="axial binding residue" evidence="8">
    <location>
        <position position="461"/>
    </location>
    <ligand>
        <name>heme</name>
        <dbReference type="ChEBI" id="CHEBI:30413"/>
    </ligand>
    <ligandPart>
        <name>Fe</name>
        <dbReference type="ChEBI" id="CHEBI:18248"/>
    </ligandPart>
</feature>
<comment type="caution">
    <text evidence="11">The sequence shown here is derived from an EMBL/GenBank/DDBJ whole genome shotgun (WGS) entry which is preliminary data.</text>
</comment>
<evidence type="ECO:0000313" key="11">
    <source>
        <dbReference type="EMBL" id="PSK46494.1"/>
    </source>
</evidence>